<evidence type="ECO:0000259" key="9">
    <source>
        <dbReference type="PROSITE" id="PS51085"/>
    </source>
</evidence>
<keyword evidence="4" id="KW-0479">Metal-binding</keyword>
<dbReference type="InterPro" id="IPR017938">
    <property type="entry name" value="Riboflavin_synthase-like_b-brl"/>
</dbReference>
<comment type="caution">
    <text evidence="11">The sequence shown here is derived from an EMBL/GenBank/DDBJ whole genome shotgun (WGS) entry which is preliminary data.</text>
</comment>
<dbReference type="InterPro" id="IPR017927">
    <property type="entry name" value="FAD-bd_FR_type"/>
</dbReference>
<evidence type="ECO:0000256" key="8">
    <source>
        <dbReference type="ARBA" id="ARBA00023014"/>
    </source>
</evidence>
<dbReference type="InterPro" id="IPR050415">
    <property type="entry name" value="MRET"/>
</dbReference>
<dbReference type="PANTHER" id="PTHR47354:SF8">
    <property type="entry name" value="1,2-PHENYLACETYL-COA EPOXIDASE, SUBUNIT E"/>
    <property type="match status" value="1"/>
</dbReference>
<keyword evidence="5" id="KW-0274">FAD</keyword>
<dbReference type="CDD" id="cd06214">
    <property type="entry name" value="PA_degradation_oxidoreductase_like"/>
    <property type="match status" value="1"/>
</dbReference>
<evidence type="ECO:0000256" key="5">
    <source>
        <dbReference type="ARBA" id="ARBA00022827"/>
    </source>
</evidence>
<dbReference type="SUPFAM" id="SSF52343">
    <property type="entry name" value="Ferredoxin reductase-like, C-terminal NADP-linked domain"/>
    <property type="match status" value="1"/>
</dbReference>
<reference evidence="11 12" key="1">
    <citation type="submission" date="2017-10" db="EMBL/GenBank/DDBJ databases">
        <title>The draft genome sequence of Lewinella nigricans NBRC 102662.</title>
        <authorList>
            <person name="Wang K."/>
        </authorList>
    </citation>
    <scope>NUCLEOTIDE SEQUENCE [LARGE SCALE GENOMIC DNA]</scope>
    <source>
        <strain evidence="11 12">NBRC 102662</strain>
    </source>
</reference>
<evidence type="ECO:0000256" key="2">
    <source>
        <dbReference type="ARBA" id="ARBA00022630"/>
    </source>
</evidence>
<protein>
    <submittedName>
        <fullName evidence="11">Phenylacetic acid degradation protein</fullName>
    </submittedName>
</protein>
<organism evidence="11 12">
    <name type="scientific">Flavilitoribacter nigricans (strain ATCC 23147 / DSM 23189 / NBRC 102662 / NCIMB 1420 / SS-2)</name>
    <name type="common">Lewinella nigricans</name>
    <dbReference type="NCBI Taxonomy" id="1122177"/>
    <lineage>
        <taxon>Bacteria</taxon>
        <taxon>Pseudomonadati</taxon>
        <taxon>Bacteroidota</taxon>
        <taxon>Saprospiria</taxon>
        <taxon>Saprospirales</taxon>
        <taxon>Lewinellaceae</taxon>
        <taxon>Flavilitoribacter</taxon>
    </lineage>
</organism>
<dbReference type="Gene3D" id="3.10.20.30">
    <property type="match status" value="1"/>
</dbReference>
<keyword evidence="3" id="KW-0001">2Fe-2S</keyword>
<evidence type="ECO:0000256" key="3">
    <source>
        <dbReference type="ARBA" id="ARBA00022714"/>
    </source>
</evidence>
<dbReference type="InterPro" id="IPR012675">
    <property type="entry name" value="Beta-grasp_dom_sf"/>
</dbReference>
<keyword evidence="12" id="KW-1185">Reference proteome</keyword>
<evidence type="ECO:0000313" key="12">
    <source>
        <dbReference type="Proteomes" id="UP000223913"/>
    </source>
</evidence>
<evidence type="ECO:0000313" key="11">
    <source>
        <dbReference type="EMBL" id="PHN06327.1"/>
    </source>
</evidence>
<sequence length="359" mass="40598">MTKKFYPVRIKQIEKTTSDCTVISFDVEEQWQPDFQYKQGQHLTLKATIDGQEVRRSYSLCSSPLDGEWKVAIKKVPQGSFSTYANEQLRAGDTLEIMPPNGRFYVEVDPDQQRHFVAFAAGSGITPILSIIKTHLQREPQSSFQLFYVNRATSSIILKEEIESLKNKYLDRFEVYHFLTQEERNMPLFNGRIDAEKLELIFRSLVDREATDEFFICGPAEMIFAIKDFLTASGVDPKHIHFELFNTDGIKSNGQKKKRRTVPTDGSMSSIEIIEGGKKIKFRAPKGAGTILDAALRRNADLPFACKGGVCCTCKAKLLEGEVDMEVNYALEQEQLDAGYILSCQAVPMSDTIKVDFDA</sequence>
<dbReference type="AlphaFoldDB" id="A0A2D0NCX2"/>
<evidence type="ECO:0000259" key="10">
    <source>
        <dbReference type="PROSITE" id="PS51384"/>
    </source>
</evidence>
<dbReference type="Gene3D" id="2.40.30.10">
    <property type="entry name" value="Translation factors"/>
    <property type="match status" value="1"/>
</dbReference>
<evidence type="ECO:0000256" key="4">
    <source>
        <dbReference type="ARBA" id="ARBA00022723"/>
    </source>
</evidence>
<dbReference type="NCBIfam" id="TIGR02160">
    <property type="entry name" value="PA_CoA_Oxy5"/>
    <property type="match status" value="1"/>
</dbReference>
<dbReference type="InterPro" id="IPR011884">
    <property type="entry name" value="PaaE"/>
</dbReference>
<dbReference type="RefSeq" id="WP_099150310.1">
    <property type="nucleotide sequence ID" value="NZ_PDUD01000018.1"/>
</dbReference>
<evidence type="ECO:0000256" key="6">
    <source>
        <dbReference type="ARBA" id="ARBA00023002"/>
    </source>
</evidence>
<keyword evidence="7" id="KW-0408">Iron</keyword>
<dbReference type="OrthoDB" id="9789468at2"/>
<gene>
    <name evidence="11" type="ORF">CRP01_12200</name>
</gene>
<comment type="cofactor">
    <cofactor evidence="1">
        <name>FAD</name>
        <dbReference type="ChEBI" id="CHEBI:57692"/>
    </cofactor>
</comment>
<dbReference type="GO" id="GO:0010124">
    <property type="term" value="P:phenylacetate catabolic process"/>
    <property type="evidence" value="ECO:0007669"/>
    <property type="project" value="InterPro"/>
</dbReference>
<name>A0A2D0NCX2_FLAN2</name>
<dbReference type="Pfam" id="PF00970">
    <property type="entry name" value="FAD_binding_6"/>
    <property type="match status" value="1"/>
</dbReference>
<dbReference type="GO" id="GO:0050660">
    <property type="term" value="F:flavin adenine dinucleotide binding"/>
    <property type="evidence" value="ECO:0007669"/>
    <property type="project" value="TreeGrafter"/>
</dbReference>
<dbReference type="GO" id="GO:0046872">
    <property type="term" value="F:metal ion binding"/>
    <property type="evidence" value="ECO:0007669"/>
    <property type="project" value="UniProtKB-KW"/>
</dbReference>
<dbReference type="PANTHER" id="PTHR47354">
    <property type="entry name" value="NADH OXIDOREDUCTASE HCR"/>
    <property type="match status" value="1"/>
</dbReference>
<feature type="domain" description="FAD-binding FR-type" evidence="10">
    <location>
        <begin position="3"/>
        <end position="107"/>
    </location>
</feature>
<dbReference type="GO" id="GO:0051537">
    <property type="term" value="F:2 iron, 2 sulfur cluster binding"/>
    <property type="evidence" value="ECO:0007669"/>
    <property type="project" value="UniProtKB-KW"/>
</dbReference>
<dbReference type="PROSITE" id="PS51384">
    <property type="entry name" value="FAD_FR"/>
    <property type="match status" value="1"/>
</dbReference>
<keyword evidence="8" id="KW-0411">Iron-sulfur</keyword>
<dbReference type="GO" id="GO:0016491">
    <property type="term" value="F:oxidoreductase activity"/>
    <property type="evidence" value="ECO:0007669"/>
    <property type="project" value="UniProtKB-KW"/>
</dbReference>
<dbReference type="PRINTS" id="PR00371">
    <property type="entry name" value="FPNCR"/>
</dbReference>
<dbReference type="Proteomes" id="UP000223913">
    <property type="component" value="Unassembled WGS sequence"/>
</dbReference>
<dbReference type="InterPro" id="IPR001433">
    <property type="entry name" value="OxRdtase_FAD/NAD-bd"/>
</dbReference>
<keyword evidence="6" id="KW-0560">Oxidoreductase</keyword>
<proteinExistence type="predicted"/>
<dbReference type="Pfam" id="PF00111">
    <property type="entry name" value="Fer2"/>
    <property type="match status" value="1"/>
</dbReference>
<dbReference type="PRINTS" id="PR00406">
    <property type="entry name" value="CYTB5RDTASE"/>
</dbReference>
<feature type="domain" description="2Fe-2S ferredoxin-type" evidence="9">
    <location>
        <begin position="269"/>
        <end position="359"/>
    </location>
</feature>
<keyword evidence="2" id="KW-0285">Flavoprotein</keyword>
<dbReference type="InterPro" id="IPR036010">
    <property type="entry name" value="2Fe-2S_ferredoxin-like_sf"/>
</dbReference>
<dbReference type="CDD" id="cd00207">
    <property type="entry name" value="fer2"/>
    <property type="match status" value="1"/>
</dbReference>
<dbReference type="SUPFAM" id="SSF54292">
    <property type="entry name" value="2Fe-2S ferredoxin-like"/>
    <property type="match status" value="1"/>
</dbReference>
<dbReference type="Gene3D" id="3.40.50.80">
    <property type="entry name" value="Nucleotide-binding domain of ferredoxin-NADP reductase (FNR) module"/>
    <property type="match status" value="1"/>
</dbReference>
<dbReference type="InterPro" id="IPR001709">
    <property type="entry name" value="Flavoprot_Pyr_Nucl_cyt_Rdtase"/>
</dbReference>
<dbReference type="SUPFAM" id="SSF63380">
    <property type="entry name" value="Riboflavin synthase domain-like"/>
    <property type="match status" value="1"/>
</dbReference>
<dbReference type="PROSITE" id="PS51085">
    <property type="entry name" value="2FE2S_FER_2"/>
    <property type="match status" value="1"/>
</dbReference>
<dbReference type="EMBL" id="PDUD01000018">
    <property type="protein sequence ID" value="PHN06327.1"/>
    <property type="molecule type" value="Genomic_DNA"/>
</dbReference>
<dbReference type="InterPro" id="IPR039261">
    <property type="entry name" value="FNR_nucleotide-bd"/>
</dbReference>
<dbReference type="InterPro" id="IPR001041">
    <property type="entry name" value="2Fe-2S_ferredoxin-type"/>
</dbReference>
<evidence type="ECO:0000256" key="1">
    <source>
        <dbReference type="ARBA" id="ARBA00001974"/>
    </source>
</evidence>
<evidence type="ECO:0000256" key="7">
    <source>
        <dbReference type="ARBA" id="ARBA00023004"/>
    </source>
</evidence>
<dbReference type="Pfam" id="PF00175">
    <property type="entry name" value="NAD_binding_1"/>
    <property type="match status" value="1"/>
</dbReference>
<dbReference type="InterPro" id="IPR008333">
    <property type="entry name" value="Cbr1-like_FAD-bd_dom"/>
</dbReference>
<accession>A0A2D0NCX2</accession>